<feature type="compositionally biased region" description="Basic and acidic residues" evidence="6">
    <location>
        <begin position="965"/>
        <end position="976"/>
    </location>
</feature>
<feature type="compositionally biased region" description="Basic and acidic residues" evidence="6">
    <location>
        <begin position="764"/>
        <end position="773"/>
    </location>
</feature>
<evidence type="ECO:0000256" key="5">
    <source>
        <dbReference type="ARBA" id="ARBA00023136"/>
    </source>
</evidence>
<dbReference type="Pfam" id="PF07810">
    <property type="entry name" value="TMC"/>
    <property type="match status" value="1"/>
</dbReference>
<reference evidence="11" key="1">
    <citation type="submission" date="2025-08" db="UniProtKB">
        <authorList>
            <consortium name="RefSeq"/>
        </authorList>
    </citation>
    <scope>IDENTIFICATION</scope>
</reference>
<feature type="compositionally biased region" description="Basic residues" evidence="6">
    <location>
        <begin position="977"/>
        <end position="986"/>
    </location>
</feature>
<feature type="compositionally biased region" description="Basic and acidic residues" evidence="6">
    <location>
        <begin position="860"/>
        <end position="877"/>
    </location>
</feature>
<dbReference type="Proteomes" id="UP000694888">
    <property type="component" value="Unplaced"/>
</dbReference>
<feature type="compositionally biased region" description="Basic and acidic residues" evidence="6">
    <location>
        <begin position="947"/>
        <end position="957"/>
    </location>
</feature>
<dbReference type="RefSeq" id="XP_012938854.2">
    <property type="nucleotide sequence ID" value="XM_013083400.2"/>
</dbReference>
<proteinExistence type="inferred from homology"/>
<feature type="compositionally biased region" description="Polar residues" evidence="6">
    <location>
        <begin position="936"/>
        <end position="946"/>
    </location>
</feature>
<feature type="transmembrane region" description="Helical" evidence="7">
    <location>
        <begin position="131"/>
        <end position="159"/>
    </location>
</feature>
<feature type="compositionally biased region" description="Basic and acidic residues" evidence="6">
    <location>
        <begin position="1031"/>
        <end position="1046"/>
    </location>
</feature>
<feature type="compositionally biased region" description="Acidic residues" evidence="6">
    <location>
        <begin position="470"/>
        <end position="489"/>
    </location>
</feature>
<evidence type="ECO:0000256" key="7">
    <source>
        <dbReference type="SAM" id="Phobius"/>
    </source>
</evidence>
<feature type="region of interest" description="Disordered" evidence="6">
    <location>
        <begin position="1124"/>
        <end position="1159"/>
    </location>
</feature>
<feature type="compositionally biased region" description="Basic and acidic residues" evidence="6">
    <location>
        <begin position="612"/>
        <end position="623"/>
    </location>
</feature>
<evidence type="ECO:0000256" key="6">
    <source>
        <dbReference type="SAM" id="MobiDB-lite"/>
    </source>
</evidence>
<feature type="compositionally biased region" description="Polar residues" evidence="6">
    <location>
        <begin position="570"/>
        <end position="587"/>
    </location>
</feature>
<feature type="compositionally biased region" description="Basic and acidic residues" evidence="6">
    <location>
        <begin position="504"/>
        <end position="532"/>
    </location>
</feature>
<evidence type="ECO:0000313" key="11">
    <source>
        <dbReference type="RefSeq" id="XP_012938854.2"/>
    </source>
</evidence>
<feature type="signal peptide" evidence="8">
    <location>
        <begin position="1"/>
        <end position="16"/>
    </location>
</feature>
<evidence type="ECO:0000313" key="10">
    <source>
        <dbReference type="Proteomes" id="UP000694888"/>
    </source>
</evidence>
<dbReference type="PANTHER" id="PTHR23302">
    <property type="entry name" value="TRANSMEMBRANE CHANNEL-RELATED"/>
    <property type="match status" value="1"/>
</dbReference>
<dbReference type="InterPro" id="IPR012496">
    <property type="entry name" value="TMC_dom"/>
</dbReference>
<feature type="compositionally biased region" description="Polar residues" evidence="6">
    <location>
        <begin position="1140"/>
        <end position="1152"/>
    </location>
</feature>
<evidence type="ECO:0000256" key="8">
    <source>
        <dbReference type="SAM" id="SignalP"/>
    </source>
</evidence>
<feature type="compositionally biased region" description="Acidic residues" evidence="6">
    <location>
        <begin position="1000"/>
        <end position="1016"/>
    </location>
</feature>
<dbReference type="PANTHER" id="PTHR23302:SF40">
    <property type="entry name" value="TRANSMEMBRANE CHANNEL-LIKE PROTEIN"/>
    <property type="match status" value="1"/>
</dbReference>
<organism evidence="10 11">
    <name type="scientific">Aplysia californica</name>
    <name type="common">California sea hare</name>
    <dbReference type="NCBI Taxonomy" id="6500"/>
    <lineage>
        <taxon>Eukaryota</taxon>
        <taxon>Metazoa</taxon>
        <taxon>Spiralia</taxon>
        <taxon>Lophotrochozoa</taxon>
        <taxon>Mollusca</taxon>
        <taxon>Gastropoda</taxon>
        <taxon>Heterobranchia</taxon>
        <taxon>Euthyneura</taxon>
        <taxon>Tectipleura</taxon>
        <taxon>Aplysiida</taxon>
        <taxon>Aplysioidea</taxon>
        <taxon>Aplysiidae</taxon>
        <taxon>Aplysia</taxon>
    </lineage>
</organism>
<name>A0ABM1A1D4_APLCA</name>
<feature type="transmembrane region" description="Helical" evidence="7">
    <location>
        <begin position="180"/>
        <end position="203"/>
    </location>
</feature>
<feature type="compositionally biased region" description="Basic residues" evidence="6">
    <location>
        <begin position="451"/>
        <end position="466"/>
    </location>
</feature>
<feature type="region of interest" description="Disordered" evidence="6">
    <location>
        <begin position="354"/>
        <end position="385"/>
    </location>
</feature>
<keyword evidence="4 7" id="KW-1133">Transmembrane helix</keyword>
<feature type="domain" description="TMC" evidence="9">
    <location>
        <begin position="60"/>
        <end position="175"/>
    </location>
</feature>
<feature type="chain" id="PRO_5047433420" evidence="8">
    <location>
        <begin position="17"/>
        <end position="1172"/>
    </location>
</feature>
<keyword evidence="10" id="KW-1185">Reference proteome</keyword>
<feature type="compositionally biased region" description="Acidic residues" evidence="6">
    <location>
        <begin position="648"/>
        <end position="657"/>
    </location>
</feature>
<comment type="subcellular location">
    <subcellularLocation>
        <location evidence="1">Membrane</location>
        <topology evidence="1">Multi-pass membrane protein</topology>
    </subcellularLocation>
</comment>
<feature type="region of interest" description="Disordered" evidence="6">
    <location>
        <begin position="414"/>
        <end position="1096"/>
    </location>
</feature>
<gene>
    <name evidence="11" type="primary">LOC101851194</name>
</gene>
<sequence length="1172" mass="129023">MSLILSTFIITVLSTSKNDTLPGNTQTSDVTGSKTNSDLNLTSQAGCTEQAKSSSSAGLCWETMIGQEVVKLTIMDTVFVIGQIIIIDVVRTFFIKYCNKLCCWDLEKTFPEYPDFKTAENLLHLIGNQGVIWLGAFFAPGLPVLNLLKLLLLVYVRCWSVMMFNAPQQRIFRASRSNNFYYALLLIMLFLCMLPPLFAIVGMEPSPDCGPFSGQEKMYNILTTTMEKELPSVINSVLTYAASPGVILPLFMLLGMTIYYLIAVSRSLQDANNELRMQLEYERTEGRRKVYAMADARHEAKENAKPRGWAAAKAKFVGSSGDSKVANTALSLLEMVKSKKPAAKGLDGFKDLATRGASQQDKSKKTAQAVVNRMKSSKGPAVPVAVIRGKQSIKAKERSRQNAKVPFKDLILDYSRKQQKEDAQPNDEKTKGQGGKKGRGNRGPKKEASKGRYRQRREKSHNRRRVSNSSDDDPDYDDNSDDQSSEEDIVQVHRSRSSGTNSSDNDHHGDDDTNGDRDNKGRRSRNLRDAMKSHNSQLDNKVTKEGSVPSGNSRDRGAPSNGNGRDRTKQNVPSHSRSRGNVGNSESGSEDPEENSPKQKRIGGRGEGGQQQRERERMQEKQKSRARKPQMTRQNSYTDKSGHLRPYDDDEEEEGDNEDTHNSDETDSEEGDAVDHNNGKRVNDSSRGNKATSGRLEKASKGGSSKSNGGREKQSSETNSKVPQPPPKLTKRREQNQSIPPLSNIDRQPFTGASSSKSKRKVAVPKDKNKQPTEIEIIDEVADDSKTNRQQKRKPKKSEQRKGSETSLTGPVPEIRVEDFSENGNSTGSSSNKDKGVNRDNVLKPNTKGGKPKVSPKQEGANKEQLNKKTDKDDRSRGAVRKLSFMFENKAGGNSSATPDVEGEEINTEVEVSPRSGEEESAGVEKNRATDDGSDVSENSYPSTSRDATRNAERDSETQGTSASKDNRPHDVDFGNRRKTRDRRARLSPGDEPSGPAADTDTDVLIDIGQDDEEDIAMATTPSGDPGVNSFRERSSSYGQYRRDRPSVISLGLAEEDVERLSTGGDDVTGRNPTPPGVSAHNAGTPLERKPEVERRSSNGGFAILAITNGNLDIDTEGELDIINNTERQNDNEEQGGGYTDSQTSNKNNPSTGRKILKATGFSNLLKKFQGK</sequence>
<feature type="compositionally biased region" description="Basic and acidic residues" evidence="6">
    <location>
        <begin position="414"/>
        <end position="431"/>
    </location>
</feature>
<dbReference type="GeneID" id="101851194"/>
<keyword evidence="5 7" id="KW-0472">Membrane</keyword>
<feature type="compositionally biased region" description="Low complexity" evidence="6">
    <location>
        <begin position="822"/>
        <end position="831"/>
    </location>
</feature>
<feature type="compositionally biased region" description="Basic and acidic residues" evidence="6">
    <location>
        <begin position="1087"/>
        <end position="1096"/>
    </location>
</feature>
<evidence type="ECO:0000256" key="2">
    <source>
        <dbReference type="ARBA" id="ARBA00006510"/>
    </source>
</evidence>
<keyword evidence="8" id="KW-0732">Signal</keyword>
<evidence type="ECO:0000256" key="4">
    <source>
        <dbReference type="ARBA" id="ARBA00022989"/>
    </source>
</evidence>
<comment type="similarity">
    <text evidence="2">Belongs to the TMC family.</text>
</comment>
<feature type="compositionally biased region" description="Basic residues" evidence="6">
    <location>
        <begin position="434"/>
        <end position="443"/>
    </location>
</feature>
<evidence type="ECO:0000256" key="1">
    <source>
        <dbReference type="ARBA" id="ARBA00004141"/>
    </source>
</evidence>
<feature type="compositionally biased region" description="Basic and acidic residues" evidence="6">
    <location>
        <begin position="673"/>
        <end position="684"/>
    </location>
</feature>
<protein>
    <submittedName>
        <fullName evidence="11">Uncharacterized protein DDB_G0283697</fullName>
    </submittedName>
</protein>
<feature type="compositionally biased region" description="Basic and acidic residues" evidence="6">
    <location>
        <begin position="832"/>
        <end position="842"/>
    </location>
</feature>
<dbReference type="InterPro" id="IPR038900">
    <property type="entry name" value="TMC"/>
</dbReference>
<evidence type="ECO:0000259" key="9">
    <source>
        <dbReference type="Pfam" id="PF07810"/>
    </source>
</evidence>
<keyword evidence="3 7" id="KW-0812">Transmembrane</keyword>
<evidence type="ECO:0000256" key="3">
    <source>
        <dbReference type="ARBA" id="ARBA00022692"/>
    </source>
</evidence>
<accession>A0ABM1A1D4</accession>